<dbReference type="InterPro" id="IPR036680">
    <property type="entry name" value="SPOR-like_sf"/>
</dbReference>
<keyword evidence="4" id="KW-1185">Reference proteome</keyword>
<sequence length="169" mass="19268">MLACAPKTVPGSSRSTVDYNSYTEDLSPVRPSYTVTATTAPAKPATTTPARRPDNRKPVEAIHINRRLDAVLDTIAQKNRSVRYASGYRVQIYVGNERKAADEAKLKVYKNFPELNPYLDYKQPTYRLKVGDFMRRIDAERYLDLLKQQFSLAVLQADRVDIRRSLSIK</sequence>
<proteinExistence type="predicted"/>
<organism evidence="3 4">
    <name type="scientific">Nibrella viscosa</name>
    <dbReference type="NCBI Taxonomy" id="1084524"/>
    <lineage>
        <taxon>Bacteria</taxon>
        <taxon>Pseudomonadati</taxon>
        <taxon>Bacteroidota</taxon>
        <taxon>Cytophagia</taxon>
        <taxon>Cytophagales</taxon>
        <taxon>Spirosomataceae</taxon>
        <taxon>Nibrella</taxon>
    </lineage>
</organism>
<evidence type="ECO:0000313" key="3">
    <source>
        <dbReference type="EMBL" id="GAA4412534.1"/>
    </source>
</evidence>
<evidence type="ECO:0000313" key="4">
    <source>
        <dbReference type="Proteomes" id="UP001500936"/>
    </source>
</evidence>
<dbReference type="Proteomes" id="UP001500936">
    <property type="component" value="Unassembled WGS sequence"/>
</dbReference>
<dbReference type="Pfam" id="PF05036">
    <property type="entry name" value="SPOR"/>
    <property type="match status" value="1"/>
</dbReference>
<feature type="compositionally biased region" description="Low complexity" evidence="1">
    <location>
        <begin position="34"/>
        <end position="50"/>
    </location>
</feature>
<feature type="domain" description="SPOR" evidence="2">
    <location>
        <begin position="82"/>
        <end position="164"/>
    </location>
</feature>
<dbReference type="Gene3D" id="3.30.70.1070">
    <property type="entry name" value="Sporulation related repeat"/>
    <property type="match status" value="1"/>
</dbReference>
<gene>
    <name evidence="3" type="ORF">GCM10023187_39780</name>
</gene>
<name>A0ABP8KPH1_9BACT</name>
<dbReference type="PROSITE" id="PS51724">
    <property type="entry name" value="SPOR"/>
    <property type="match status" value="1"/>
</dbReference>
<dbReference type="EMBL" id="BAABHB010000009">
    <property type="protein sequence ID" value="GAA4412534.1"/>
    <property type="molecule type" value="Genomic_DNA"/>
</dbReference>
<comment type="caution">
    <text evidence="3">The sequence shown here is derived from an EMBL/GenBank/DDBJ whole genome shotgun (WGS) entry which is preliminary data.</text>
</comment>
<reference evidence="4" key="1">
    <citation type="journal article" date="2019" name="Int. J. Syst. Evol. Microbiol.">
        <title>The Global Catalogue of Microorganisms (GCM) 10K type strain sequencing project: providing services to taxonomists for standard genome sequencing and annotation.</title>
        <authorList>
            <consortium name="The Broad Institute Genomics Platform"/>
            <consortium name="The Broad Institute Genome Sequencing Center for Infectious Disease"/>
            <person name="Wu L."/>
            <person name="Ma J."/>
        </authorList>
    </citation>
    <scope>NUCLEOTIDE SEQUENCE [LARGE SCALE GENOMIC DNA]</scope>
    <source>
        <strain evidence="4">JCM 17925</strain>
    </source>
</reference>
<evidence type="ECO:0000259" key="2">
    <source>
        <dbReference type="PROSITE" id="PS51724"/>
    </source>
</evidence>
<feature type="compositionally biased region" description="Polar residues" evidence="1">
    <location>
        <begin position="10"/>
        <end position="24"/>
    </location>
</feature>
<dbReference type="RefSeq" id="WP_345269698.1">
    <property type="nucleotide sequence ID" value="NZ_BAABHB010000009.1"/>
</dbReference>
<feature type="region of interest" description="Disordered" evidence="1">
    <location>
        <begin position="1"/>
        <end position="57"/>
    </location>
</feature>
<protein>
    <recommendedName>
        <fullName evidence="2">SPOR domain-containing protein</fullName>
    </recommendedName>
</protein>
<evidence type="ECO:0000256" key="1">
    <source>
        <dbReference type="SAM" id="MobiDB-lite"/>
    </source>
</evidence>
<dbReference type="InterPro" id="IPR007730">
    <property type="entry name" value="SPOR-like_dom"/>
</dbReference>
<accession>A0ABP8KPH1</accession>